<evidence type="ECO:0000313" key="3">
    <source>
        <dbReference type="Proteomes" id="UP000218209"/>
    </source>
</evidence>
<dbReference type="Proteomes" id="UP000218209">
    <property type="component" value="Unassembled WGS sequence"/>
</dbReference>
<name>A0A1X6NY64_PORUM</name>
<protein>
    <submittedName>
        <fullName evidence="2">Uncharacterized protein</fullName>
    </submittedName>
</protein>
<feature type="region of interest" description="Disordered" evidence="1">
    <location>
        <begin position="1"/>
        <end position="213"/>
    </location>
</feature>
<gene>
    <name evidence="2" type="ORF">BU14_0337s0004</name>
</gene>
<reference evidence="2 3" key="1">
    <citation type="submission" date="2017-03" db="EMBL/GenBank/DDBJ databases">
        <title>WGS assembly of Porphyra umbilicalis.</title>
        <authorList>
            <person name="Brawley S.H."/>
            <person name="Blouin N.A."/>
            <person name="Ficko-Blean E."/>
            <person name="Wheeler G.L."/>
            <person name="Lohr M."/>
            <person name="Goodson H.V."/>
            <person name="Jenkins J.W."/>
            <person name="Blaby-Haas C.E."/>
            <person name="Helliwell K.E."/>
            <person name="Chan C."/>
            <person name="Marriage T."/>
            <person name="Bhattacharya D."/>
            <person name="Klein A.S."/>
            <person name="Badis Y."/>
            <person name="Brodie J."/>
            <person name="Cao Y."/>
            <person name="Collen J."/>
            <person name="Dittami S.M."/>
            <person name="Gachon C.M."/>
            <person name="Green B.R."/>
            <person name="Karpowicz S."/>
            <person name="Kim J.W."/>
            <person name="Kudahl U."/>
            <person name="Lin S."/>
            <person name="Michel G."/>
            <person name="Mittag M."/>
            <person name="Olson B.J."/>
            <person name="Pangilinan J."/>
            <person name="Peng Y."/>
            <person name="Qiu H."/>
            <person name="Shu S."/>
            <person name="Singer J.T."/>
            <person name="Smith A.G."/>
            <person name="Sprecher B.N."/>
            <person name="Wagner V."/>
            <person name="Wang W."/>
            <person name="Wang Z.-Y."/>
            <person name="Yan J."/>
            <person name="Yarish C."/>
            <person name="Zoeuner-Riek S."/>
            <person name="Zhuang Y."/>
            <person name="Zou Y."/>
            <person name="Lindquist E.A."/>
            <person name="Grimwood J."/>
            <person name="Barry K."/>
            <person name="Rokhsar D.S."/>
            <person name="Schmutz J."/>
            <person name="Stiller J.W."/>
            <person name="Grossman A.R."/>
            <person name="Prochnik S.E."/>
        </authorList>
    </citation>
    <scope>NUCLEOTIDE SEQUENCE [LARGE SCALE GENOMIC DNA]</scope>
    <source>
        <strain evidence="2">4086291</strain>
    </source>
</reference>
<dbReference type="AlphaFoldDB" id="A0A1X6NY64"/>
<sequence>MPHARPPGHAKAAPAPPVGVAATATTRARQSRPPRRPPRTDARAVARHTQPLPLLRVPTATSATLVAPGRRRAGGMDPPPPPPNAAHPSPPWRHRHASRRHRRRGAAASYKARKSAGWAYKRSAVANRPPRTASSAGAIGSPQKGVQEWRPPPGTARAWGKGGLVRPNAASGGPHQRPPPAYEAGGTRGGVTVDPGEPPAYLPAGVGGVQGGG</sequence>
<organism evidence="2 3">
    <name type="scientific">Porphyra umbilicalis</name>
    <name type="common">Purple laver</name>
    <name type="synonym">Red alga</name>
    <dbReference type="NCBI Taxonomy" id="2786"/>
    <lineage>
        <taxon>Eukaryota</taxon>
        <taxon>Rhodophyta</taxon>
        <taxon>Bangiophyceae</taxon>
        <taxon>Bangiales</taxon>
        <taxon>Bangiaceae</taxon>
        <taxon>Porphyra</taxon>
    </lineage>
</organism>
<feature type="compositionally biased region" description="Low complexity" evidence="1">
    <location>
        <begin position="7"/>
        <end position="28"/>
    </location>
</feature>
<evidence type="ECO:0000313" key="2">
    <source>
        <dbReference type="EMBL" id="OSX73569.1"/>
    </source>
</evidence>
<dbReference type="EMBL" id="KV918988">
    <property type="protein sequence ID" value="OSX73569.1"/>
    <property type="molecule type" value="Genomic_DNA"/>
</dbReference>
<proteinExistence type="predicted"/>
<evidence type="ECO:0000256" key="1">
    <source>
        <dbReference type="SAM" id="MobiDB-lite"/>
    </source>
</evidence>
<accession>A0A1X6NY64</accession>
<feature type="compositionally biased region" description="Basic residues" evidence="1">
    <location>
        <begin position="92"/>
        <end position="105"/>
    </location>
</feature>
<keyword evidence="3" id="KW-1185">Reference proteome</keyword>
<feature type="compositionally biased region" description="Pro residues" evidence="1">
    <location>
        <begin position="77"/>
        <end position="91"/>
    </location>
</feature>